<dbReference type="Proteomes" id="UP000030655">
    <property type="component" value="Unassembled WGS sequence"/>
</dbReference>
<proteinExistence type="predicted"/>
<dbReference type="AlphaFoldDB" id="A0A059F214"/>
<dbReference type="VEuPathDB" id="MicrosporidiaDB:H312_01212"/>
<dbReference type="OrthoDB" id="10416963at2759"/>
<keyword evidence="3" id="KW-1185">Reference proteome</keyword>
<organism evidence="2 3">
    <name type="scientific">Anncaliia algerae PRA339</name>
    <dbReference type="NCBI Taxonomy" id="1288291"/>
    <lineage>
        <taxon>Eukaryota</taxon>
        <taxon>Fungi</taxon>
        <taxon>Fungi incertae sedis</taxon>
        <taxon>Microsporidia</taxon>
        <taxon>Tubulinosematoidea</taxon>
        <taxon>Tubulinosematidae</taxon>
        <taxon>Anncaliia</taxon>
    </lineage>
</organism>
<protein>
    <submittedName>
        <fullName evidence="2">Uncharacterized protein</fullName>
    </submittedName>
</protein>
<evidence type="ECO:0000313" key="2">
    <source>
        <dbReference type="EMBL" id="KCZ81333.1"/>
    </source>
</evidence>
<dbReference type="EMBL" id="KK365144">
    <property type="protein sequence ID" value="KCZ81333.1"/>
    <property type="molecule type" value="Genomic_DNA"/>
</dbReference>
<feature type="coiled-coil region" evidence="1">
    <location>
        <begin position="9"/>
        <end position="78"/>
    </location>
</feature>
<keyword evidence="1" id="KW-0175">Coiled coil</keyword>
<sequence>MSKSNELSYDELILQIREYERKQRFLEEKSSQLINKLKSTEEDQSKLEKSVEYVNKEIARKESKIEQLKKRNHESRLKNYQDIDLFELINEKQITLNFEIKKLRWENKLLREIFFFISETLNFDNKIFYELVEVTDDIQDKALKSFLEMVIQKIKDKEKSINYD</sequence>
<accession>A0A059F214</accession>
<name>A0A059F214_9MICR</name>
<evidence type="ECO:0000313" key="3">
    <source>
        <dbReference type="Proteomes" id="UP000030655"/>
    </source>
</evidence>
<reference evidence="3" key="1">
    <citation type="submission" date="2013-02" db="EMBL/GenBank/DDBJ databases">
        <authorList>
            <consortium name="The Broad Institute Genome Sequencing Platform"/>
            <person name="Cuomo C."/>
            <person name="Becnel J."/>
            <person name="Sanscrainte N."/>
            <person name="Walker B."/>
            <person name="Young S.K."/>
            <person name="Zeng Q."/>
            <person name="Gargeya S."/>
            <person name="Fitzgerald M."/>
            <person name="Haas B."/>
            <person name="Abouelleil A."/>
            <person name="Alvarado L."/>
            <person name="Arachchi H.M."/>
            <person name="Berlin A.M."/>
            <person name="Chapman S.B."/>
            <person name="Dewar J."/>
            <person name="Goldberg J."/>
            <person name="Griggs A."/>
            <person name="Gujja S."/>
            <person name="Hansen M."/>
            <person name="Howarth C."/>
            <person name="Imamovic A."/>
            <person name="Larimer J."/>
            <person name="McCowan C."/>
            <person name="Murphy C."/>
            <person name="Neiman D."/>
            <person name="Pearson M."/>
            <person name="Priest M."/>
            <person name="Roberts A."/>
            <person name="Saif S."/>
            <person name="Shea T."/>
            <person name="Sisk P."/>
            <person name="Sykes S."/>
            <person name="Wortman J."/>
            <person name="Nusbaum C."/>
            <person name="Birren B."/>
        </authorList>
    </citation>
    <scope>NUCLEOTIDE SEQUENCE [LARGE SCALE GENOMIC DNA]</scope>
    <source>
        <strain evidence="3">PRA339</strain>
    </source>
</reference>
<gene>
    <name evidence="2" type="ORF">H312_01212</name>
</gene>
<reference evidence="2 3" key="2">
    <citation type="submission" date="2014-03" db="EMBL/GenBank/DDBJ databases">
        <title>The Genome Sequence of Anncaliia algerae insect isolate PRA339.</title>
        <authorList>
            <consortium name="The Broad Institute Genome Sequencing Platform"/>
            <consortium name="The Broad Institute Genome Sequencing Center for Infectious Disease"/>
            <person name="Cuomo C."/>
            <person name="Becnel J."/>
            <person name="Sanscrainte N."/>
            <person name="Walker B."/>
            <person name="Young S.K."/>
            <person name="Zeng Q."/>
            <person name="Gargeya S."/>
            <person name="Fitzgerald M."/>
            <person name="Haas B."/>
            <person name="Abouelleil A."/>
            <person name="Alvarado L."/>
            <person name="Arachchi H.M."/>
            <person name="Berlin A.M."/>
            <person name="Chapman S.B."/>
            <person name="Dewar J."/>
            <person name="Goldberg J."/>
            <person name="Griggs A."/>
            <person name="Gujja S."/>
            <person name="Hansen M."/>
            <person name="Howarth C."/>
            <person name="Imamovic A."/>
            <person name="Larimer J."/>
            <person name="McCowan C."/>
            <person name="Murphy C."/>
            <person name="Neiman D."/>
            <person name="Pearson M."/>
            <person name="Priest M."/>
            <person name="Roberts A."/>
            <person name="Saif S."/>
            <person name="Shea T."/>
            <person name="Sisk P."/>
            <person name="Sykes S."/>
            <person name="Wortman J."/>
            <person name="Nusbaum C."/>
            <person name="Birren B."/>
        </authorList>
    </citation>
    <scope>NUCLEOTIDE SEQUENCE [LARGE SCALE GENOMIC DNA]</scope>
    <source>
        <strain evidence="2 3">PRA339</strain>
    </source>
</reference>
<dbReference type="HOGENOM" id="CLU_1618574_0_0_1"/>
<evidence type="ECO:0000256" key="1">
    <source>
        <dbReference type="SAM" id="Coils"/>
    </source>
</evidence>